<organism evidence="3 4">
    <name type="scientific">Elaeophora elaphi</name>
    <dbReference type="NCBI Taxonomy" id="1147741"/>
    <lineage>
        <taxon>Eukaryota</taxon>
        <taxon>Metazoa</taxon>
        <taxon>Ecdysozoa</taxon>
        <taxon>Nematoda</taxon>
        <taxon>Chromadorea</taxon>
        <taxon>Rhabditida</taxon>
        <taxon>Spirurina</taxon>
        <taxon>Spiruromorpha</taxon>
        <taxon>Filarioidea</taxon>
        <taxon>Onchocercidae</taxon>
        <taxon>Elaeophora</taxon>
    </lineage>
</organism>
<keyword evidence="3" id="KW-1185">Reference proteome</keyword>
<keyword evidence="1" id="KW-0175">Coiled coil</keyword>
<evidence type="ECO:0000256" key="2">
    <source>
        <dbReference type="SAM" id="MobiDB-lite"/>
    </source>
</evidence>
<protein>
    <submittedName>
        <fullName evidence="4">THO complex subunit 7 homolog</fullName>
    </submittedName>
</protein>
<proteinExistence type="predicted"/>
<name>A0A0R3RI06_9BILA</name>
<accession>A0A0R3RI06</accession>
<dbReference type="Proteomes" id="UP000050640">
    <property type="component" value="Unplaced"/>
</dbReference>
<feature type="compositionally biased region" description="Polar residues" evidence="2">
    <location>
        <begin position="400"/>
        <end position="415"/>
    </location>
</feature>
<dbReference type="AlphaFoldDB" id="A0A0R3RI06"/>
<feature type="compositionally biased region" description="Basic and acidic residues" evidence="2">
    <location>
        <begin position="245"/>
        <end position="257"/>
    </location>
</feature>
<feature type="region of interest" description="Disordered" evidence="2">
    <location>
        <begin position="335"/>
        <end position="427"/>
    </location>
</feature>
<feature type="coiled-coil region" evidence="1">
    <location>
        <begin position="175"/>
        <end position="202"/>
    </location>
</feature>
<feature type="region of interest" description="Disordered" evidence="2">
    <location>
        <begin position="230"/>
        <end position="262"/>
    </location>
</feature>
<evidence type="ECO:0000313" key="4">
    <source>
        <dbReference type="WBParaSite" id="EEL_0000111201-mRNA-1"/>
    </source>
</evidence>
<sequence length="465" mass="53370">MHSANDVERSTEIKNNVVVARAIAKRLAGMIRRLKEQIINELNIWQGTNAENCQLEINIHHFQQRLKELDVLCINYETSNAEIRRRKKRYSEQLTKISKLISEQNFDAANWAIILDEIAFVNRELFDILISTATAERRALQMEAINEEKYRIVAEKLVLKRMELRQELYSQMNSYESLRAKINQTETNLTNLQKTIDVYDAEYWQLDDARQDLQSQIFQLQELLHHSQRHCHFGSPSKSSSSKNDNSDKDENAEYKNNKCSTMEQKNNVMIVHRMVSKKNYDVPNAKDESEMISKTTKLTIDDITDKRTESRKSAIESEHDVKFRHGTLPLSRKVSRVQFPVSPGKQTRKESEYSKSDKLTGIAPLLPDSARDGKFQKSLINSKSEEKISEEDDQKSDQESTTALQSSNEKSAIDSSKLSSLSVTDGESVDLTSESISLSDISEKTDAVSAIEKNNEEHVKKVFQ</sequence>
<evidence type="ECO:0000256" key="1">
    <source>
        <dbReference type="SAM" id="Coils"/>
    </source>
</evidence>
<reference evidence="4" key="1">
    <citation type="submission" date="2017-02" db="UniProtKB">
        <authorList>
            <consortium name="WormBaseParasite"/>
        </authorList>
    </citation>
    <scope>IDENTIFICATION</scope>
</reference>
<feature type="compositionally biased region" description="Low complexity" evidence="2">
    <location>
        <begin position="235"/>
        <end position="244"/>
    </location>
</feature>
<feature type="compositionally biased region" description="Basic and acidic residues" evidence="2">
    <location>
        <begin position="348"/>
        <end position="359"/>
    </location>
</feature>
<dbReference type="WBParaSite" id="EEL_0000111201-mRNA-1">
    <property type="protein sequence ID" value="EEL_0000111201-mRNA-1"/>
    <property type="gene ID" value="EEL_0000111201"/>
</dbReference>
<evidence type="ECO:0000313" key="3">
    <source>
        <dbReference type="Proteomes" id="UP000050640"/>
    </source>
</evidence>